<feature type="compositionally biased region" description="Low complexity" evidence="1">
    <location>
        <begin position="639"/>
        <end position="657"/>
    </location>
</feature>
<dbReference type="InterPro" id="IPR000801">
    <property type="entry name" value="Esterase-like"/>
</dbReference>
<dbReference type="Pfam" id="PF00756">
    <property type="entry name" value="Esterase"/>
    <property type="match status" value="1"/>
</dbReference>
<keyword evidence="2" id="KW-0732">Signal</keyword>
<dbReference type="InterPro" id="IPR050583">
    <property type="entry name" value="Mycobacterial_A85_antigen"/>
</dbReference>
<evidence type="ECO:0000256" key="2">
    <source>
        <dbReference type="SAM" id="SignalP"/>
    </source>
</evidence>
<feature type="region of interest" description="Disordered" evidence="1">
    <location>
        <begin position="607"/>
        <end position="657"/>
    </location>
</feature>
<dbReference type="InterPro" id="IPR029058">
    <property type="entry name" value="AB_hydrolase_fold"/>
</dbReference>
<dbReference type="AlphaFoldDB" id="A0A378YE38"/>
<evidence type="ECO:0000313" key="3">
    <source>
        <dbReference type="EMBL" id="SUA74973.1"/>
    </source>
</evidence>
<dbReference type="Pfam" id="PF08310">
    <property type="entry name" value="LGFP"/>
    <property type="match status" value="4"/>
</dbReference>
<dbReference type="Gene3D" id="3.40.50.1820">
    <property type="entry name" value="alpha/beta hydrolase"/>
    <property type="match status" value="1"/>
</dbReference>
<keyword evidence="3" id="KW-0808">Transferase</keyword>
<feature type="region of interest" description="Disordered" evidence="1">
    <location>
        <begin position="679"/>
        <end position="779"/>
    </location>
</feature>
<dbReference type="PANTHER" id="PTHR48098:SF1">
    <property type="entry name" value="DIACYLGLYCEROL ACYLTRANSFERASE_MYCOLYLTRANSFERASE AG85A"/>
    <property type="match status" value="1"/>
</dbReference>
<evidence type="ECO:0000313" key="4">
    <source>
        <dbReference type="Proteomes" id="UP000255467"/>
    </source>
</evidence>
<dbReference type="PANTHER" id="PTHR48098">
    <property type="entry name" value="ENTEROCHELIN ESTERASE-RELATED"/>
    <property type="match status" value="1"/>
</dbReference>
<gene>
    <name evidence="3" type="primary">fbpC_4</name>
    <name evidence="3" type="ORF">NCTC1934_01847</name>
</gene>
<name>A0A378YE38_9NOCA</name>
<feature type="compositionally biased region" description="Pro residues" evidence="1">
    <location>
        <begin position="730"/>
        <end position="749"/>
    </location>
</feature>
<dbReference type="EC" id="2.3.1.-" evidence="3"/>
<dbReference type="GO" id="GO:0016747">
    <property type="term" value="F:acyltransferase activity, transferring groups other than amino-acyl groups"/>
    <property type="evidence" value="ECO:0007669"/>
    <property type="project" value="TreeGrafter"/>
</dbReference>
<feature type="signal peptide" evidence="2">
    <location>
        <begin position="1"/>
        <end position="22"/>
    </location>
</feature>
<reference evidence="3 4" key="1">
    <citation type="submission" date="2018-06" db="EMBL/GenBank/DDBJ databases">
        <authorList>
            <consortium name="Pathogen Informatics"/>
            <person name="Doyle S."/>
        </authorList>
    </citation>
    <scope>NUCLEOTIDE SEQUENCE [LARGE SCALE GENOMIC DNA]</scope>
    <source>
        <strain evidence="3 4">NCTC1934</strain>
    </source>
</reference>
<dbReference type="InterPro" id="IPR013207">
    <property type="entry name" value="LGFP"/>
</dbReference>
<sequence length="779" mass="80457">MARRWVACAVALLPLAVGIAVAGPVVAAPETAVSAPATVQRAVWLTDRRVALWVHSPAMNEAVQIQLLLARDWNTRPDAKFPVLYMLDGLRAQDDENGWTKDASADEFFADKNVTVVLPVGGQSSFYADWLQPNNGHNYKWETFLTKELPPLLEGQWRATNVRGVEGLSMGGTAAMFLAARNPGWVRHAASYSGFLTLTTLGMPQAVNFAMHDAGGFDSEAMFGPPTSPLWAEHDPYQLADQLKNISLYVSSGSGTAGATDPLSDIPGITTNYAGMGLEVLSRLTTQNFVAKLNKISIPVQVNYRASGTHTWPYWDFEMRQSWPQAAAALGVDATPANCSVGGAIAGAVQANNWLGGCLTGEYQVPGGIAQDFTGGQVFYSQATGAIPTGGMIGGSYQGVAGPGSGLGMPTGGEAALPDGRGRFQPFQHGFIYWTPATGAHPVRGAILDEWARLGYEGGAAGYPTGAEQATPHKDGVVQGFEHGPMYFSPATGAHLVQGLILGKYAQLGFENSVFGFPTAGEVGLKDFGRMSRFEGGNIYWSPLSGAWGVRNGAVMDAWGALGFENGQLGFPTGDETQIPGGSQQTFQFGTIVVKDDRAQVVALDGRPIALPGPPPAPNDQRQPDPAAPAPPSPGHENPAAPAATQPGVATAPAAAPAASEVAAPEVAGSGAAVSEAVVPQPSAAAPAPDTTSAEPSAATPAPPEVIVPQPPAAVPQSPPPEVPSAAPQPLTPAPAAAPPNAMPEPGPAPAVVLDIPPATPGGPAVVLDIPPAAPPQRP</sequence>
<feature type="compositionally biased region" description="Pro residues" evidence="1">
    <location>
        <begin position="701"/>
        <end position="723"/>
    </location>
</feature>
<dbReference type="STRING" id="1406858.GCA_000710895_02763"/>
<dbReference type="Proteomes" id="UP000255467">
    <property type="component" value="Unassembled WGS sequence"/>
</dbReference>
<proteinExistence type="predicted"/>
<organism evidence="3 4">
    <name type="scientific">Nocardia otitidiscaviarum</name>
    <dbReference type="NCBI Taxonomy" id="1823"/>
    <lineage>
        <taxon>Bacteria</taxon>
        <taxon>Bacillati</taxon>
        <taxon>Actinomycetota</taxon>
        <taxon>Actinomycetes</taxon>
        <taxon>Mycobacteriales</taxon>
        <taxon>Nocardiaceae</taxon>
        <taxon>Nocardia</taxon>
    </lineage>
</organism>
<dbReference type="EMBL" id="UGRY01000002">
    <property type="protein sequence ID" value="SUA74973.1"/>
    <property type="molecule type" value="Genomic_DNA"/>
</dbReference>
<keyword evidence="3" id="KW-0012">Acyltransferase</keyword>
<feature type="compositionally biased region" description="Low complexity" evidence="1">
    <location>
        <begin position="679"/>
        <end position="700"/>
    </location>
</feature>
<evidence type="ECO:0000256" key="1">
    <source>
        <dbReference type="SAM" id="MobiDB-lite"/>
    </source>
</evidence>
<protein>
    <submittedName>
        <fullName evidence="3">Mycolyl transferase 85C</fullName>
        <ecNumber evidence="3">2.3.1.-</ecNumber>
    </submittedName>
</protein>
<keyword evidence="4" id="KW-1185">Reference proteome</keyword>
<feature type="chain" id="PRO_5039451908" evidence="2">
    <location>
        <begin position="23"/>
        <end position="779"/>
    </location>
</feature>
<dbReference type="SUPFAM" id="SSF53474">
    <property type="entry name" value="alpha/beta-Hydrolases"/>
    <property type="match status" value="1"/>
</dbReference>
<accession>A0A378YE38</accession>